<gene>
    <name evidence="2" type="ORF">METZ01_LOCUS254874</name>
</gene>
<evidence type="ECO:0000256" key="1">
    <source>
        <dbReference type="SAM" id="MobiDB-lite"/>
    </source>
</evidence>
<feature type="region of interest" description="Disordered" evidence="1">
    <location>
        <begin position="1"/>
        <end position="23"/>
    </location>
</feature>
<organism evidence="2">
    <name type="scientific">marine metagenome</name>
    <dbReference type="NCBI Taxonomy" id="408172"/>
    <lineage>
        <taxon>unclassified sequences</taxon>
        <taxon>metagenomes</taxon>
        <taxon>ecological metagenomes</taxon>
    </lineage>
</organism>
<dbReference type="EMBL" id="UINC01068988">
    <property type="protein sequence ID" value="SVC02020.1"/>
    <property type="molecule type" value="Genomic_DNA"/>
</dbReference>
<proteinExistence type="predicted"/>
<reference evidence="2" key="1">
    <citation type="submission" date="2018-05" db="EMBL/GenBank/DDBJ databases">
        <authorList>
            <person name="Lanie J.A."/>
            <person name="Ng W.-L."/>
            <person name="Kazmierczak K.M."/>
            <person name="Andrzejewski T.M."/>
            <person name="Davidsen T.M."/>
            <person name="Wayne K.J."/>
            <person name="Tettelin H."/>
            <person name="Glass J.I."/>
            <person name="Rusch D."/>
            <person name="Podicherti R."/>
            <person name="Tsui H.-C.T."/>
            <person name="Winkler M.E."/>
        </authorList>
    </citation>
    <scope>NUCLEOTIDE SEQUENCE</scope>
</reference>
<evidence type="ECO:0000313" key="2">
    <source>
        <dbReference type="EMBL" id="SVC02020.1"/>
    </source>
</evidence>
<dbReference type="AlphaFoldDB" id="A0A382IQQ8"/>
<sequence length="37" mass="3891">VAVSNSGNIVRSTGNGETWDNATSPTTIHLSDIIFSE</sequence>
<feature type="non-terminal residue" evidence="2">
    <location>
        <position position="1"/>
    </location>
</feature>
<name>A0A382IQQ8_9ZZZZ</name>
<protein>
    <recommendedName>
        <fullName evidence="3">Photosynthesis system II assembly factor Ycf48/Hcf136-like domain-containing protein</fullName>
    </recommendedName>
</protein>
<accession>A0A382IQQ8</accession>
<evidence type="ECO:0008006" key="3">
    <source>
        <dbReference type="Google" id="ProtNLM"/>
    </source>
</evidence>